<organism evidence="1 2">
    <name type="scientific">Ensete ventricosum</name>
    <name type="common">Abyssinian banana</name>
    <name type="synonym">Musa ensete</name>
    <dbReference type="NCBI Taxonomy" id="4639"/>
    <lineage>
        <taxon>Eukaryota</taxon>
        <taxon>Viridiplantae</taxon>
        <taxon>Streptophyta</taxon>
        <taxon>Embryophyta</taxon>
        <taxon>Tracheophyta</taxon>
        <taxon>Spermatophyta</taxon>
        <taxon>Magnoliopsida</taxon>
        <taxon>Liliopsida</taxon>
        <taxon>Zingiberales</taxon>
        <taxon>Musaceae</taxon>
        <taxon>Ensete</taxon>
    </lineage>
</organism>
<evidence type="ECO:0000313" key="1">
    <source>
        <dbReference type="EMBL" id="RRT33835.1"/>
    </source>
</evidence>
<sequence length="318" mass="35388">MVACRRPLAREVAACTASFCTRPPLDVATVSHSWLTRVRLPLDAAAAYARPTQRATWAVGSVTAVVSALFSCIASCRRSCTSRRHRTRPARPPLLLHHSLLPHRTHTVVAAPAPFAAATLEPAQPSLLLYRSTVASPTPLTVAALDPLNCCCSCTARLPLHLHCSLLSLLHRSSSPFLHHSIATSPTVLTAAAPDPLDRRHSYIPIAINFWAGTFEVEISFTFFSVHAELRYTYFSIISELLQPSYYHIRLVVKYDKCEPDYQVITPSDSWLVDMVDPTQVTDRTYRGREWSYSRPDAGKVDTPHLQTHVSLQGRRAW</sequence>
<protein>
    <submittedName>
        <fullName evidence="1">Uncharacterized protein</fullName>
    </submittedName>
</protein>
<dbReference type="Proteomes" id="UP000287651">
    <property type="component" value="Unassembled WGS sequence"/>
</dbReference>
<comment type="caution">
    <text evidence="1">The sequence shown here is derived from an EMBL/GenBank/DDBJ whole genome shotgun (WGS) entry which is preliminary data.</text>
</comment>
<accession>A0A426X2X6</accession>
<reference evidence="1 2" key="1">
    <citation type="journal article" date="2014" name="Agronomy (Basel)">
        <title>A Draft Genome Sequence for Ensete ventricosum, the Drought-Tolerant Tree Against Hunger.</title>
        <authorList>
            <person name="Harrison J."/>
            <person name="Moore K.A."/>
            <person name="Paszkiewicz K."/>
            <person name="Jones T."/>
            <person name="Grant M."/>
            <person name="Ambacheew D."/>
            <person name="Muzemil S."/>
            <person name="Studholme D.J."/>
        </authorList>
    </citation>
    <scope>NUCLEOTIDE SEQUENCE [LARGE SCALE GENOMIC DNA]</scope>
</reference>
<name>A0A426X2X6_ENSVE</name>
<gene>
    <name evidence="1" type="ORF">B296_00045409</name>
</gene>
<dbReference type="AlphaFoldDB" id="A0A426X2X6"/>
<dbReference type="EMBL" id="AMZH03028153">
    <property type="protein sequence ID" value="RRT33835.1"/>
    <property type="molecule type" value="Genomic_DNA"/>
</dbReference>
<evidence type="ECO:0000313" key="2">
    <source>
        <dbReference type="Proteomes" id="UP000287651"/>
    </source>
</evidence>
<proteinExistence type="predicted"/>